<dbReference type="GeneID" id="17350258"/>
<evidence type="ECO:0000256" key="1">
    <source>
        <dbReference type="PROSITE-ProRule" id="PRU00047"/>
    </source>
</evidence>
<keyword evidence="5" id="KW-1185">Reference proteome</keyword>
<dbReference type="InterPro" id="IPR001878">
    <property type="entry name" value="Znf_CCHC"/>
</dbReference>
<dbReference type="KEGG" id="cvr:CHLNCDRAFT_141810"/>
<protein>
    <submittedName>
        <fullName evidence="4">Expressed protein</fullName>
    </submittedName>
</protein>
<dbReference type="eggNOG" id="ENOG502S1TJ">
    <property type="taxonomic scope" value="Eukaryota"/>
</dbReference>
<keyword evidence="1" id="KW-0863">Zinc-finger</keyword>
<reference evidence="4 5" key="1">
    <citation type="journal article" date="2010" name="Plant Cell">
        <title>The Chlorella variabilis NC64A genome reveals adaptation to photosymbiosis, coevolution with viruses, and cryptic sex.</title>
        <authorList>
            <person name="Blanc G."/>
            <person name="Duncan G."/>
            <person name="Agarkova I."/>
            <person name="Borodovsky M."/>
            <person name="Gurnon J."/>
            <person name="Kuo A."/>
            <person name="Lindquist E."/>
            <person name="Lucas S."/>
            <person name="Pangilinan J."/>
            <person name="Polle J."/>
            <person name="Salamov A."/>
            <person name="Terry A."/>
            <person name="Yamada T."/>
            <person name="Dunigan D.D."/>
            <person name="Grigoriev I.V."/>
            <person name="Claverie J.M."/>
            <person name="Van Etten J.L."/>
        </authorList>
    </citation>
    <scope>NUCLEOTIDE SEQUENCE [LARGE SCALE GENOMIC DNA]</scope>
    <source>
        <strain evidence="4 5">NC64A</strain>
    </source>
</reference>
<dbReference type="PANTHER" id="PTHR35509:SF4">
    <property type="entry name" value="DUF1995 DOMAIN-CONTAINING PROTEIN"/>
    <property type="match status" value="1"/>
</dbReference>
<proteinExistence type="predicted"/>
<feature type="region of interest" description="Disordered" evidence="2">
    <location>
        <begin position="385"/>
        <end position="421"/>
    </location>
</feature>
<dbReference type="PROSITE" id="PS50158">
    <property type="entry name" value="ZF_CCHC"/>
    <property type="match status" value="1"/>
</dbReference>
<dbReference type="RefSeq" id="XP_005842941.1">
    <property type="nucleotide sequence ID" value="XM_005842879.1"/>
</dbReference>
<dbReference type="GO" id="GO:0008270">
    <property type="term" value="F:zinc ion binding"/>
    <property type="evidence" value="ECO:0007669"/>
    <property type="project" value="UniProtKB-KW"/>
</dbReference>
<dbReference type="AlphaFoldDB" id="E1ZTN4"/>
<dbReference type="InParanoid" id="E1ZTN4"/>
<keyword evidence="1" id="KW-0479">Metal-binding</keyword>
<evidence type="ECO:0000256" key="2">
    <source>
        <dbReference type="SAM" id="MobiDB-lite"/>
    </source>
</evidence>
<dbReference type="OrthoDB" id="8026949at2759"/>
<dbReference type="Proteomes" id="UP000008141">
    <property type="component" value="Unassembled WGS sequence"/>
</dbReference>
<dbReference type="STRING" id="554065.E1ZTN4"/>
<dbReference type="InterPro" id="IPR018962">
    <property type="entry name" value="DUF1995"/>
</dbReference>
<sequence length="457" mass="49453">MREAHARNPQLRRSAVGLKKRCGHCGQEGHNRKTCPQLVDTAAGAGGAANVTRAAAVTPAAAAPASKVIVIEEVDEKPLASEPALSNGISNDTSVKALGVPYNDLLPTRQLAPGMALSPEGGWIFLLPRSKEECVTQAAQAVLRAWDDGMRRHTVELLLPQADPSADGGWPGGIRQQFRVAKPMVESLLLRLKQHEGLGGRITAELLDEGDCVGAWQSERLGAVLFPTADTLPDLRRIDDALSGERLTLVINPQWQIQGQVISDFGIGRTRKVAERFVAAFEEVYYLRRVRVFGDDVRIMRCYPGQWQVHYVPSDPRANTVLLSCEDAKPTFQRLIQLLKAVRGSRASKTWLDRVLTASMGSFNEFAAYSPEAAAAAAAAVAGDDDSVDGRASTGGLASSTEGLQQQPGQEEQIAGTNLQRDIVTGELLPSDDDETPVRDIRLDPLHGVKQITKWLP</sequence>
<gene>
    <name evidence="4" type="ORF">CHLNCDRAFT_141810</name>
</gene>
<name>E1ZTN4_CHLVA</name>
<dbReference type="Pfam" id="PF09353">
    <property type="entry name" value="DUF1995"/>
    <property type="match status" value="1"/>
</dbReference>
<dbReference type="InterPro" id="IPR053021">
    <property type="entry name" value="Chloroplast_ADK"/>
</dbReference>
<evidence type="ECO:0000313" key="5">
    <source>
        <dbReference type="Proteomes" id="UP000008141"/>
    </source>
</evidence>
<organism evidence="5">
    <name type="scientific">Chlorella variabilis</name>
    <name type="common">Green alga</name>
    <dbReference type="NCBI Taxonomy" id="554065"/>
    <lineage>
        <taxon>Eukaryota</taxon>
        <taxon>Viridiplantae</taxon>
        <taxon>Chlorophyta</taxon>
        <taxon>core chlorophytes</taxon>
        <taxon>Trebouxiophyceae</taxon>
        <taxon>Chlorellales</taxon>
        <taxon>Chlorellaceae</taxon>
        <taxon>Chlorella clade</taxon>
        <taxon>Chlorella</taxon>
    </lineage>
</organism>
<dbReference type="PANTHER" id="PTHR35509">
    <property type="entry name" value="DOMAIN PROTEIN, PUTATIVE (DUF1995)-RELATED"/>
    <property type="match status" value="1"/>
</dbReference>
<feature type="domain" description="CCHC-type" evidence="3">
    <location>
        <begin position="21"/>
        <end position="37"/>
    </location>
</feature>
<dbReference type="EMBL" id="GL433872">
    <property type="protein sequence ID" value="EFN50839.1"/>
    <property type="molecule type" value="Genomic_DNA"/>
</dbReference>
<keyword evidence="1" id="KW-0862">Zinc</keyword>
<evidence type="ECO:0000259" key="3">
    <source>
        <dbReference type="PROSITE" id="PS50158"/>
    </source>
</evidence>
<accession>E1ZTN4</accession>
<feature type="compositionally biased region" description="Low complexity" evidence="2">
    <location>
        <begin position="402"/>
        <end position="416"/>
    </location>
</feature>
<evidence type="ECO:0000313" key="4">
    <source>
        <dbReference type="EMBL" id="EFN50839.1"/>
    </source>
</evidence>
<dbReference type="GO" id="GO:0003676">
    <property type="term" value="F:nucleic acid binding"/>
    <property type="evidence" value="ECO:0007669"/>
    <property type="project" value="InterPro"/>
</dbReference>